<dbReference type="Pfam" id="PF12796">
    <property type="entry name" value="Ank_2"/>
    <property type="match status" value="1"/>
</dbReference>
<keyword evidence="5" id="KW-1052">Target cell membrane</keyword>
<dbReference type="InterPro" id="IPR002110">
    <property type="entry name" value="Ankyrin_rpt"/>
</dbReference>
<evidence type="ECO:0000256" key="7">
    <source>
        <dbReference type="ARBA" id="ARBA00022699"/>
    </source>
</evidence>
<dbReference type="InterPro" id="IPR036770">
    <property type="entry name" value="Ankyrin_rpt-contain_sf"/>
</dbReference>
<evidence type="ECO:0000256" key="5">
    <source>
        <dbReference type="ARBA" id="ARBA00022537"/>
    </source>
</evidence>
<dbReference type="SMART" id="SM00248">
    <property type="entry name" value="ANK"/>
    <property type="match status" value="2"/>
</dbReference>
<evidence type="ECO:0000256" key="6">
    <source>
        <dbReference type="ARBA" id="ARBA00022656"/>
    </source>
</evidence>
<keyword evidence="4" id="KW-0964">Secreted</keyword>
<dbReference type="Proteomes" id="UP000887116">
    <property type="component" value="Unassembled WGS sequence"/>
</dbReference>
<evidence type="ECO:0000256" key="4">
    <source>
        <dbReference type="ARBA" id="ARBA00022525"/>
    </source>
</evidence>
<sequence length="122" mass="14036">MLYGGNRTNTNGYRYQRTLDAPTQKLFKAIDDENLEAFKQALEGDADVNAFDEGYTPLMTIIMNGDDSPICLKMMMLLLQHQSLNINAQETKERNTALHLAFRMENRNFVQMLLRACLQTQE</sequence>
<gene>
    <name evidence="10" type="primary">N499_0390</name>
    <name evidence="10" type="ORF">TNCT_716771</name>
</gene>
<dbReference type="EMBL" id="BMAO01036516">
    <property type="protein sequence ID" value="GFR11242.1"/>
    <property type="molecule type" value="Genomic_DNA"/>
</dbReference>
<reference evidence="10" key="1">
    <citation type="submission" date="2020-07" db="EMBL/GenBank/DDBJ databases">
        <title>Multicomponent nature underlies the extraordinary mechanical properties of spider dragline silk.</title>
        <authorList>
            <person name="Kono N."/>
            <person name="Nakamura H."/>
            <person name="Mori M."/>
            <person name="Yoshida Y."/>
            <person name="Ohtoshi R."/>
            <person name="Malay A.D."/>
            <person name="Moran D.A.P."/>
            <person name="Tomita M."/>
            <person name="Numata K."/>
            <person name="Arakawa K."/>
        </authorList>
    </citation>
    <scope>NUCLEOTIDE SEQUENCE</scope>
</reference>
<evidence type="ECO:0000256" key="9">
    <source>
        <dbReference type="ARBA" id="ARBA00023298"/>
    </source>
</evidence>
<evidence type="ECO:0000256" key="3">
    <source>
        <dbReference type="ARBA" id="ARBA00022483"/>
    </source>
</evidence>
<dbReference type="GO" id="GO:0044218">
    <property type="term" value="C:other organism cell membrane"/>
    <property type="evidence" value="ECO:0007669"/>
    <property type="project" value="UniProtKB-KW"/>
</dbReference>
<dbReference type="GO" id="GO:0006887">
    <property type="term" value="P:exocytosis"/>
    <property type="evidence" value="ECO:0007669"/>
    <property type="project" value="UniProtKB-KW"/>
</dbReference>
<keyword evidence="11" id="KW-1185">Reference proteome</keyword>
<dbReference type="GO" id="GO:0044231">
    <property type="term" value="C:host cell presynaptic membrane"/>
    <property type="evidence" value="ECO:0007669"/>
    <property type="project" value="UniProtKB-KW"/>
</dbReference>
<dbReference type="AlphaFoldDB" id="A0A8X6LK11"/>
<evidence type="ECO:0000256" key="1">
    <source>
        <dbReference type="ARBA" id="ARBA00004175"/>
    </source>
</evidence>
<organism evidence="10 11">
    <name type="scientific">Trichonephila clavata</name>
    <name type="common">Joro spider</name>
    <name type="synonym">Nephila clavata</name>
    <dbReference type="NCBI Taxonomy" id="2740835"/>
    <lineage>
        <taxon>Eukaryota</taxon>
        <taxon>Metazoa</taxon>
        <taxon>Ecdysozoa</taxon>
        <taxon>Arthropoda</taxon>
        <taxon>Chelicerata</taxon>
        <taxon>Arachnida</taxon>
        <taxon>Araneae</taxon>
        <taxon>Araneomorphae</taxon>
        <taxon>Entelegynae</taxon>
        <taxon>Araneoidea</taxon>
        <taxon>Nephilidae</taxon>
        <taxon>Trichonephila</taxon>
    </lineage>
</organism>
<dbReference type="Gene3D" id="1.25.40.20">
    <property type="entry name" value="Ankyrin repeat-containing domain"/>
    <property type="match status" value="1"/>
</dbReference>
<keyword evidence="6" id="KW-0800">Toxin</keyword>
<keyword evidence="7" id="KW-0528">Neurotoxin</keyword>
<accession>A0A8X6LK11</accession>
<evidence type="ECO:0000313" key="10">
    <source>
        <dbReference type="EMBL" id="GFR11242.1"/>
    </source>
</evidence>
<keyword evidence="9" id="KW-0472">Membrane</keyword>
<dbReference type="SUPFAM" id="SSF48403">
    <property type="entry name" value="Ankyrin repeat"/>
    <property type="match status" value="1"/>
</dbReference>
<evidence type="ECO:0000256" key="2">
    <source>
        <dbReference type="ARBA" id="ARBA00004613"/>
    </source>
</evidence>
<comment type="caution">
    <text evidence="10">The sequence shown here is derived from an EMBL/GenBank/DDBJ whole genome shotgun (WGS) entry which is preliminary data.</text>
</comment>
<evidence type="ECO:0000313" key="11">
    <source>
        <dbReference type="Proteomes" id="UP000887116"/>
    </source>
</evidence>
<dbReference type="GO" id="GO:0005576">
    <property type="term" value="C:extracellular region"/>
    <property type="evidence" value="ECO:0007669"/>
    <property type="project" value="UniProtKB-SubCell"/>
</dbReference>
<comment type="subcellular location">
    <subcellularLocation>
        <location evidence="2">Secreted</location>
    </subcellularLocation>
    <subcellularLocation>
        <location evidence="1">Target cell membrane</location>
    </subcellularLocation>
</comment>
<name>A0A8X6LK11_TRICU</name>
<protein>
    <submittedName>
        <fullName evidence="10">Ankyrin repeat family protein</fullName>
    </submittedName>
</protein>
<evidence type="ECO:0000256" key="8">
    <source>
        <dbReference type="ARBA" id="ARBA00023028"/>
    </source>
</evidence>
<keyword evidence="9" id="KW-1053">Target membrane</keyword>
<dbReference type="GO" id="GO:0090729">
    <property type="term" value="F:toxin activity"/>
    <property type="evidence" value="ECO:0007669"/>
    <property type="project" value="UniProtKB-KW"/>
</dbReference>
<dbReference type="OrthoDB" id="194358at2759"/>
<proteinExistence type="predicted"/>
<keyword evidence="8" id="KW-0638">Presynaptic neurotoxin</keyword>
<keyword evidence="3" id="KW-0268">Exocytosis</keyword>